<feature type="compositionally biased region" description="Basic and acidic residues" evidence="1">
    <location>
        <begin position="193"/>
        <end position="228"/>
    </location>
</feature>
<dbReference type="InterPro" id="IPR046672">
    <property type="entry name" value="DUF6542"/>
</dbReference>
<evidence type="ECO:0000313" key="4">
    <source>
        <dbReference type="EMBL" id="MFD1233890.1"/>
    </source>
</evidence>
<evidence type="ECO:0000313" key="5">
    <source>
        <dbReference type="Proteomes" id="UP001597182"/>
    </source>
</evidence>
<dbReference type="EMBL" id="JBHTMB010000088">
    <property type="protein sequence ID" value="MFD1233890.1"/>
    <property type="molecule type" value="Genomic_DNA"/>
</dbReference>
<dbReference type="RefSeq" id="WP_143770360.1">
    <property type="nucleotide sequence ID" value="NZ_BAABKS010000013.1"/>
</dbReference>
<keyword evidence="2" id="KW-0812">Transmembrane</keyword>
<feature type="transmembrane region" description="Helical" evidence="2">
    <location>
        <begin position="37"/>
        <end position="63"/>
    </location>
</feature>
<feature type="transmembrane region" description="Helical" evidence="2">
    <location>
        <begin position="137"/>
        <end position="161"/>
    </location>
</feature>
<proteinExistence type="predicted"/>
<keyword evidence="2" id="KW-0472">Membrane</keyword>
<name>A0ABW3VGP7_9PSEU</name>
<evidence type="ECO:0000256" key="2">
    <source>
        <dbReference type="SAM" id="Phobius"/>
    </source>
</evidence>
<organism evidence="4 5">
    <name type="scientific">Pseudonocardia benzenivorans</name>
    <dbReference type="NCBI Taxonomy" id="228005"/>
    <lineage>
        <taxon>Bacteria</taxon>
        <taxon>Bacillati</taxon>
        <taxon>Actinomycetota</taxon>
        <taxon>Actinomycetes</taxon>
        <taxon>Pseudonocardiales</taxon>
        <taxon>Pseudonocardiaceae</taxon>
        <taxon>Pseudonocardia</taxon>
    </lineage>
</organism>
<feature type="domain" description="DUF6542" evidence="3">
    <location>
        <begin position="43"/>
        <end position="163"/>
    </location>
</feature>
<feature type="compositionally biased region" description="Gly residues" evidence="1">
    <location>
        <begin position="16"/>
        <end position="26"/>
    </location>
</feature>
<feature type="region of interest" description="Disordered" evidence="1">
    <location>
        <begin position="173"/>
        <end position="248"/>
    </location>
</feature>
<keyword evidence="5" id="KW-1185">Reference proteome</keyword>
<keyword evidence="2" id="KW-1133">Transmembrane helix</keyword>
<protein>
    <submittedName>
        <fullName evidence="4">DUF6542 domain-containing protein</fullName>
    </submittedName>
</protein>
<reference evidence="5" key="1">
    <citation type="journal article" date="2019" name="Int. J. Syst. Evol. Microbiol.">
        <title>The Global Catalogue of Microorganisms (GCM) 10K type strain sequencing project: providing services to taxonomists for standard genome sequencing and annotation.</title>
        <authorList>
            <consortium name="The Broad Institute Genomics Platform"/>
            <consortium name="The Broad Institute Genome Sequencing Center for Infectious Disease"/>
            <person name="Wu L."/>
            <person name="Ma J."/>
        </authorList>
    </citation>
    <scope>NUCLEOTIDE SEQUENCE [LARGE SCALE GENOMIC DNA]</scope>
    <source>
        <strain evidence="5">CCUG 49018</strain>
    </source>
</reference>
<sequence>MTSPRPAGAVRHPGRPGQGRSGGSGSQGQWPMPDRSIIGTVLGIPPVAALGVAVAFTGLGVLIDVLRSGTAGIVFKVGFFTGCLLAVMWVRRRSLFLPIVQPPLLVAVLVPVMVLLVGPSRSGGGTTETLLLVGAPLINSFPTMATTTAVVVGIGIGRLLLQRNDDPELRLGRLAGRDRAAQGRGGPAGRAPGRREPKPTVAEEARRRAREKRLEAERAGREGGRVSDPRGSGGARGEGRTSRSPRQS</sequence>
<dbReference type="Proteomes" id="UP001597182">
    <property type="component" value="Unassembled WGS sequence"/>
</dbReference>
<feature type="transmembrane region" description="Helical" evidence="2">
    <location>
        <begin position="69"/>
        <end position="88"/>
    </location>
</feature>
<feature type="transmembrane region" description="Helical" evidence="2">
    <location>
        <begin position="95"/>
        <end position="117"/>
    </location>
</feature>
<dbReference type="Pfam" id="PF20177">
    <property type="entry name" value="DUF6542"/>
    <property type="match status" value="1"/>
</dbReference>
<feature type="region of interest" description="Disordered" evidence="1">
    <location>
        <begin position="1"/>
        <end position="30"/>
    </location>
</feature>
<accession>A0ABW3VGP7</accession>
<evidence type="ECO:0000259" key="3">
    <source>
        <dbReference type="Pfam" id="PF20177"/>
    </source>
</evidence>
<evidence type="ECO:0000256" key="1">
    <source>
        <dbReference type="SAM" id="MobiDB-lite"/>
    </source>
</evidence>
<gene>
    <name evidence="4" type="ORF">ACFQ34_11400</name>
</gene>
<comment type="caution">
    <text evidence="4">The sequence shown here is derived from an EMBL/GenBank/DDBJ whole genome shotgun (WGS) entry which is preliminary data.</text>
</comment>